<name>A0ABD2PCY2_9CUCU</name>
<keyword evidence="2" id="KW-1185">Reference proteome</keyword>
<proteinExistence type="predicted"/>
<dbReference type="AlphaFoldDB" id="A0ABD2PCY2"/>
<dbReference type="Proteomes" id="UP001516400">
    <property type="component" value="Unassembled WGS sequence"/>
</dbReference>
<protein>
    <submittedName>
        <fullName evidence="1">Uncharacterized protein</fullName>
    </submittedName>
</protein>
<organism evidence="1 2">
    <name type="scientific">Cryptolaemus montrouzieri</name>
    <dbReference type="NCBI Taxonomy" id="559131"/>
    <lineage>
        <taxon>Eukaryota</taxon>
        <taxon>Metazoa</taxon>
        <taxon>Ecdysozoa</taxon>
        <taxon>Arthropoda</taxon>
        <taxon>Hexapoda</taxon>
        <taxon>Insecta</taxon>
        <taxon>Pterygota</taxon>
        <taxon>Neoptera</taxon>
        <taxon>Endopterygota</taxon>
        <taxon>Coleoptera</taxon>
        <taxon>Polyphaga</taxon>
        <taxon>Cucujiformia</taxon>
        <taxon>Coccinelloidea</taxon>
        <taxon>Coccinellidae</taxon>
        <taxon>Scymninae</taxon>
        <taxon>Scymnini</taxon>
        <taxon>Cryptolaemus</taxon>
    </lineage>
</organism>
<sequence length="127" mass="14763">MSVKPPVLMLHRWIASIFKFTHDQIECIQFDHISHKFDMKLITKMLVEKTLSKFDDGIAKFCDEEGNEQDIHITEDGEDVKVRVYDFPIELSNSKIKDKLSEYGTVKNIINEKYSGHEELFAVENGI</sequence>
<comment type="caution">
    <text evidence="1">The sequence shown here is derived from an EMBL/GenBank/DDBJ whole genome shotgun (WGS) entry which is preliminary data.</text>
</comment>
<evidence type="ECO:0000313" key="1">
    <source>
        <dbReference type="EMBL" id="KAL3288669.1"/>
    </source>
</evidence>
<evidence type="ECO:0000313" key="2">
    <source>
        <dbReference type="Proteomes" id="UP001516400"/>
    </source>
</evidence>
<accession>A0ABD2PCY2</accession>
<reference evidence="1 2" key="1">
    <citation type="journal article" date="2021" name="BMC Biol.">
        <title>Horizontally acquired antibacterial genes associated with adaptive radiation of ladybird beetles.</title>
        <authorList>
            <person name="Li H.S."/>
            <person name="Tang X.F."/>
            <person name="Huang Y.H."/>
            <person name="Xu Z.Y."/>
            <person name="Chen M.L."/>
            <person name="Du X.Y."/>
            <person name="Qiu B.Y."/>
            <person name="Chen P.T."/>
            <person name="Zhang W."/>
            <person name="Slipinski A."/>
            <person name="Escalona H.E."/>
            <person name="Waterhouse R.M."/>
            <person name="Zwick A."/>
            <person name="Pang H."/>
        </authorList>
    </citation>
    <scope>NUCLEOTIDE SEQUENCE [LARGE SCALE GENOMIC DNA]</scope>
    <source>
        <strain evidence="1">SYSU2018</strain>
    </source>
</reference>
<gene>
    <name evidence="1" type="ORF">HHI36_003102</name>
</gene>
<dbReference type="EMBL" id="JABFTP020000185">
    <property type="protein sequence ID" value="KAL3288669.1"/>
    <property type="molecule type" value="Genomic_DNA"/>
</dbReference>